<keyword evidence="2" id="KW-1185">Reference proteome</keyword>
<dbReference type="RefSeq" id="WP_076476982.1">
    <property type="nucleotide sequence ID" value="NZ_FTNT01000002.1"/>
</dbReference>
<dbReference type="OrthoDB" id="4453940at2"/>
<dbReference type="AlphaFoldDB" id="A0A1N7DVP3"/>
<protein>
    <submittedName>
        <fullName evidence="1">Uncharacterized protein</fullName>
    </submittedName>
</protein>
<organism evidence="1 2">
    <name type="scientific">Williamsia sterculiae</name>
    <dbReference type="NCBI Taxonomy" id="1344003"/>
    <lineage>
        <taxon>Bacteria</taxon>
        <taxon>Bacillati</taxon>
        <taxon>Actinomycetota</taxon>
        <taxon>Actinomycetes</taxon>
        <taxon>Mycobacteriales</taxon>
        <taxon>Nocardiaceae</taxon>
        <taxon>Williamsia</taxon>
    </lineage>
</organism>
<sequence length="233" mass="25893">MISAPTATQFRRLAQSSPWLWKTIEFDWESSGAAVRHAWITRPDTVRIADETGKTLFHRRADRPFDGTRVRTGNGPWRACPGIWPSQASPPCVDTDGLVISRPSDSDIDYGHGTFYENYYWVAMLDPAEIAGSVWGNSDGHDRPGVDLTDISTMNHHGRLAWQATAQPTPHYEPRCACCALLDTGHTTADQDTTEPDTRFIIRLDETTGMCVYVARQALTSRPLLDVTITTSG</sequence>
<name>A0A1N7DVP3_9NOCA</name>
<evidence type="ECO:0000313" key="1">
    <source>
        <dbReference type="EMBL" id="SIR79889.1"/>
    </source>
</evidence>
<evidence type="ECO:0000313" key="2">
    <source>
        <dbReference type="Proteomes" id="UP000186218"/>
    </source>
</evidence>
<gene>
    <name evidence="1" type="ORF">SAMN05445060_0946</name>
</gene>
<proteinExistence type="predicted"/>
<reference evidence="1 2" key="1">
    <citation type="submission" date="2017-01" db="EMBL/GenBank/DDBJ databases">
        <authorList>
            <person name="Mah S.A."/>
            <person name="Swanson W.J."/>
            <person name="Moy G.W."/>
            <person name="Vacquier V.D."/>
        </authorList>
    </citation>
    <scope>NUCLEOTIDE SEQUENCE [LARGE SCALE GENOMIC DNA]</scope>
    <source>
        <strain evidence="1 2">CPCC 203464</strain>
    </source>
</reference>
<dbReference type="EMBL" id="FTNT01000002">
    <property type="protein sequence ID" value="SIR79889.1"/>
    <property type="molecule type" value="Genomic_DNA"/>
</dbReference>
<accession>A0A1N7DVP3</accession>
<dbReference type="Proteomes" id="UP000186218">
    <property type="component" value="Unassembled WGS sequence"/>
</dbReference>